<dbReference type="RefSeq" id="WP_007930576.1">
    <property type="nucleotide sequence ID" value="NZ_AKVJ01000004.1"/>
</dbReference>
<evidence type="ECO:0000256" key="2">
    <source>
        <dbReference type="ARBA" id="ARBA00022908"/>
    </source>
</evidence>
<evidence type="ECO:0000256" key="3">
    <source>
        <dbReference type="ARBA" id="ARBA00023125"/>
    </source>
</evidence>
<evidence type="ECO:0000313" key="9">
    <source>
        <dbReference type="EMBL" id="EIW20755.1"/>
    </source>
</evidence>
<accession>I8RNR7</accession>
<proteinExistence type="inferred from homology"/>
<evidence type="ECO:0000256" key="4">
    <source>
        <dbReference type="ARBA" id="ARBA00023172"/>
    </source>
</evidence>
<dbReference type="SUPFAM" id="SSF56349">
    <property type="entry name" value="DNA breaking-rejoining enzymes"/>
    <property type="match status" value="1"/>
</dbReference>
<keyword evidence="6" id="KW-0175">Coiled coil</keyword>
<reference evidence="9 10" key="1">
    <citation type="journal article" date="2012" name="J. Bacteriol.">
        <title>Draft Genome Sequences for Two Metal-Reducing Pelosinus fermentans Strains Isolated from a Cr(VI)-Contaminated Site and for Type Strain R7.</title>
        <authorList>
            <person name="Brown S.D."/>
            <person name="Podar M."/>
            <person name="Klingeman D.M."/>
            <person name="Johnson C.M."/>
            <person name="Yang Z.K."/>
            <person name="Utturkar S.M."/>
            <person name="Land M.L."/>
            <person name="Mosher J.J."/>
            <person name="Hurt R.A.Jr."/>
            <person name="Phelps T.J."/>
            <person name="Palumbo A.V."/>
            <person name="Arkin A.P."/>
            <person name="Hazen T.C."/>
            <person name="Elias D.A."/>
        </authorList>
    </citation>
    <scope>NUCLEOTIDE SEQUENCE [LARGE SCALE GENOMIC DNA]</scope>
    <source>
        <strain evidence="9 10">B4</strain>
    </source>
</reference>
<keyword evidence="2" id="KW-0229">DNA integration</keyword>
<dbReference type="GO" id="GO:0006310">
    <property type="term" value="P:DNA recombination"/>
    <property type="evidence" value="ECO:0007669"/>
    <property type="project" value="UniProtKB-KW"/>
</dbReference>
<dbReference type="Pfam" id="PF14659">
    <property type="entry name" value="Phage_int_SAM_3"/>
    <property type="match status" value="1"/>
</dbReference>
<dbReference type="Gene3D" id="1.10.150.130">
    <property type="match status" value="1"/>
</dbReference>
<keyword evidence="4" id="KW-0233">DNA recombination</keyword>
<feature type="coiled-coil region" evidence="6">
    <location>
        <begin position="280"/>
        <end position="308"/>
    </location>
</feature>
<keyword evidence="10" id="KW-1185">Reference proteome</keyword>
<dbReference type="InterPro" id="IPR002104">
    <property type="entry name" value="Integrase_catalytic"/>
</dbReference>
<dbReference type="InterPro" id="IPR011010">
    <property type="entry name" value="DNA_brk_join_enz"/>
</dbReference>
<evidence type="ECO:0000259" key="8">
    <source>
        <dbReference type="PROSITE" id="PS51900"/>
    </source>
</evidence>
<dbReference type="InterPro" id="IPR050090">
    <property type="entry name" value="Tyrosine_recombinase_XerCD"/>
</dbReference>
<dbReference type="PROSITE" id="PS51900">
    <property type="entry name" value="CB"/>
    <property type="match status" value="1"/>
</dbReference>
<organism evidence="9 10">
    <name type="scientific">Pelosinus fermentans B4</name>
    <dbReference type="NCBI Taxonomy" id="1149862"/>
    <lineage>
        <taxon>Bacteria</taxon>
        <taxon>Bacillati</taxon>
        <taxon>Bacillota</taxon>
        <taxon>Negativicutes</taxon>
        <taxon>Selenomonadales</taxon>
        <taxon>Sporomusaceae</taxon>
        <taxon>Pelosinus</taxon>
    </lineage>
</organism>
<dbReference type="Proteomes" id="UP000004324">
    <property type="component" value="Unassembled WGS sequence"/>
</dbReference>
<dbReference type="PROSITE" id="PS51898">
    <property type="entry name" value="TYR_RECOMBINASE"/>
    <property type="match status" value="1"/>
</dbReference>
<feature type="domain" description="Core-binding (CB)" evidence="8">
    <location>
        <begin position="66"/>
        <end position="163"/>
    </location>
</feature>
<dbReference type="InterPro" id="IPR004107">
    <property type="entry name" value="Integrase_SAM-like_N"/>
</dbReference>
<evidence type="ECO:0000256" key="5">
    <source>
        <dbReference type="PROSITE-ProRule" id="PRU01248"/>
    </source>
</evidence>
<feature type="domain" description="Tyr recombinase" evidence="7">
    <location>
        <begin position="192"/>
        <end position="402"/>
    </location>
</feature>
<dbReference type="OrthoDB" id="9785687at2"/>
<dbReference type="GO" id="GO:0003677">
    <property type="term" value="F:DNA binding"/>
    <property type="evidence" value="ECO:0007669"/>
    <property type="project" value="UniProtKB-UniRule"/>
</dbReference>
<dbReference type="InterPro" id="IPR044068">
    <property type="entry name" value="CB"/>
</dbReference>
<dbReference type="InterPro" id="IPR010998">
    <property type="entry name" value="Integrase_recombinase_N"/>
</dbReference>
<dbReference type="PATRIC" id="fig|1149862.3.peg.240"/>
<name>I8RNR7_9FIRM</name>
<dbReference type="PANTHER" id="PTHR30349">
    <property type="entry name" value="PHAGE INTEGRASE-RELATED"/>
    <property type="match status" value="1"/>
</dbReference>
<sequence length="410" mass="47530">MAKGRIENRHKSSYTLIIDEGIDPETGIRKRWSKSVKTDDESEAQRQLDIILGEIANKTFIKSPNLTVEQYFTNWLKTPEAKRLAPKTFTSYKKCVDLRIVPWIGNTKIGDLTRSQLKNFYQRIYEEGRLAGREEDSKKGQPVSKRTVLYHHQVIRRILNHAVYEDEILPRNVADKITIPEPPDQDFDEDEDLVKVFTAEQITTLERHTIDTDYYALVALALRTGMRRGELLALTWDSVDFDKSTIFVKRSISYTPDNGCIYKSTKNKNKRIIEVTSEVLDILNLVKEKQEQAKKDAESNRIENEENDEIIPQYTDNNLIFCRNNGQSIHPDTPSSWFPGFCIDCGLPRLTFHCLRHTHASHLLAEGEDISYVSKRLGHSDITITYKTYFHFIPLEKRDSIKSIESKFKK</sequence>
<comment type="similarity">
    <text evidence="1">Belongs to the 'phage' integrase family.</text>
</comment>
<dbReference type="InterPro" id="IPR013762">
    <property type="entry name" value="Integrase-like_cat_sf"/>
</dbReference>
<evidence type="ECO:0000313" key="10">
    <source>
        <dbReference type="Proteomes" id="UP000004324"/>
    </source>
</evidence>
<dbReference type="AlphaFoldDB" id="I8RNR7"/>
<dbReference type="Gene3D" id="1.10.443.10">
    <property type="entry name" value="Intergrase catalytic core"/>
    <property type="match status" value="1"/>
</dbReference>
<evidence type="ECO:0000259" key="7">
    <source>
        <dbReference type="PROSITE" id="PS51898"/>
    </source>
</evidence>
<dbReference type="PANTHER" id="PTHR30349:SF64">
    <property type="entry name" value="PROPHAGE INTEGRASE INTD-RELATED"/>
    <property type="match status" value="1"/>
</dbReference>
<protein>
    <submittedName>
        <fullName evidence="9">Integrase family protein</fullName>
    </submittedName>
</protein>
<dbReference type="CDD" id="cd01189">
    <property type="entry name" value="INT_ICEBs1_C_like"/>
    <property type="match status" value="1"/>
</dbReference>
<keyword evidence="3 5" id="KW-0238">DNA-binding</keyword>
<dbReference type="Pfam" id="PF00589">
    <property type="entry name" value="Phage_integrase"/>
    <property type="match status" value="1"/>
</dbReference>
<dbReference type="EMBL" id="AKVJ01000004">
    <property type="protein sequence ID" value="EIW20755.1"/>
    <property type="molecule type" value="Genomic_DNA"/>
</dbReference>
<gene>
    <name evidence="9" type="ORF">FB4_1967</name>
</gene>
<comment type="caution">
    <text evidence="9">The sequence shown here is derived from an EMBL/GenBank/DDBJ whole genome shotgun (WGS) entry which is preliminary data.</text>
</comment>
<evidence type="ECO:0000256" key="6">
    <source>
        <dbReference type="SAM" id="Coils"/>
    </source>
</evidence>
<dbReference type="GO" id="GO:0015074">
    <property type="term" value="P:DNA integration"/>
    <property type="evidence" value="ECO:0007669"/>
    <property type="project" value="UniProtKB-KW"/>
</dbReference>
<evidence type="ECO:0000256" key="1">
    <source>
        <dbReference type="ARBA" id="ARBA00008857"/>
    </source>
</evidence>